<evidence type="ECO:0000256" key="1">
    <source>
        <dbReference type="SAM" id="MobiDB-lite"/>
    </source>
</evidence>
<gene>
    <name evidence="2" type="ORF">UFOPK3564_03601</name>
</gene>
<accession>A0A6J7KB97</accession>
<evidence type="ECO:0000313" key="2">
    <source>
        <dbReference type="EMBL" id="CAB4953086.1"/>
    </source>
</evidence>
<reference evidence="2" key="1">
    <citation type="submission" date="2020-05" db="EMBL/GenBank/DDBJ databases">
        <authorList>
            <person name="Chiriac C."/>
            <person name="Salcher M."/>
            <person name="Ghai R."/>
            <person name="Kavagutti S V."/>
        </authorList>
    </citation>
    <scope>NUCLEOTIDE SEQUENCE</scope>
</reference>
<feature type="compositionally biased region" description="Basic and acidic residues" evidence="1">
    <location>
        <begin position="150"/>
        <end position="164"/>
    </location>
</feature>
<dbReference type="Pfam" id="PF02620">
    <property type="entry name" value="YceD"/>
    <property type="match status" value="1"/>
</dbReference>
<dbReference type="InterPro" id="IPR003772">
    <property type="entry name" value="YceD"/>
</dbReference>
<dbReference type="AlphaFoldDB" id="A0A6J7KB97"/>
<organism evidence="2">
    <name type="scientific">freshwater metagenome</name>
    <dbReference type="NCBI Taxonomy" id="449393"/>
    <lineage>
        <taxon>unclassified sequences</taxon>
        <taxon>metagenomes</taxon>
        <taxon>ecological metagenomes</taxon>
    </lineage>
</organism>
<proteinExistence type="predicted"/>
<protein>
    <submittedName>
        <fullName evidence="2">Unannotated protein</fullName>
    </submittedName>
</protein>
<feature type="region of interest" description="Disordered" evidence="1">
    <location>
        <begin position="150"/>
        <end position="185"/>
    </location>
</feature>
<name>A0A6J7KB97_9ZZZZ</name>
<dbReference type="EMBL" id="CAFBMK010000366">
    <property type="protein sequence ID" value="CAB4953086.1"/>
    <property type="molecule type" value="Genomic_DNA"/>
</dbReference>
<sequence>MDPAVEPTELIDLSGLRMGPGEGRRLDLPVLLDAVRLSEQGYAPEPALQEVRLDISRMLGGGYALQLRFDTTIAGPCMRCLTPTSSQVSVDVRELQQNKRDPEEQFDSDYVKGDDLDLHRWANDSFVFSLPVRVLCRDDCKGLCPECGKELNDDPTHSHEKGPDPRLAALSGIRFDDDGNLVQGP</sequence>